<dbReference type="PANTHER" id="PTHR34704">
    <property type="entry name" value="ATPASE"/>
    <property type="match status" value="1"/>
</dbReference>
<evidence type="ECO:0000313" key="2">
    <source>
        <dbReference type="EMBL" id="AXY77518.1"/>
    </source>
</evidence>
<sequence length="472" mass="53727">MEIIGRAVEIDLLNKQKNSTSSSFVAVYGRRRVGKTFLVRNVFNNQFSFYVTGMFKVSLSQQLVNFHAALLKYFPSIEGVEPAKDWFTAFRQLTTQLEQSSLDKKVVFLDELPWFDTPHSGFVSALEHFWNSWASARADVILVVCGSAAGWMINKLINNKGGLHNRVTHRIRLEPFVLNECEAFLNAKSVPFDRYQIIQLYMAMGGVPFYLEQIEPGQSAAQNINRICFQKDGMLRSEFDNLYRSLFDNAEKHIAIVEALSKKAKGLTRSELMKEAKLPSGGSVTRVLGELEESGFIRKYLAYGNKERNSLYQLTDFYSLFYLKFIKNSSKSDENNWIGGLDSPVQRAWSGYAFEQICLAHIKQLKLALGISGIQTVTSSWISSGSSGVQIDLLIDRRDHVINVCEMKFSLNEFTIDKKYADELRNKIGVFKEESQTRKSIFLTMITTFGVSKNQYSLSLMQNDLSMDVLFQ</sequence>
<reference evidence="2 3" key="1">
    <citation type="submission" date="2018-09" db="EMBL/GenBank/DDBJ databases">
        <title>Genome sequencing of strain 6GH32-13.</title>
        <authorList>
            <person name="Weon H.-Y."/>
            <person name="Heo J."/>
            <person name="Kwon S.-W."/>
        </authorList>
    </citation>
    <scope>NUCLEOTIDE SEQUENCE [LARGE SCALE GENOMIC DNA]</scope>
    <source>
        <strain evidence="2 3">5GH32-13</strain>
    </source>
</reference>
<evidence type="ECO:0000313" key="3">
    <source>
        <dbReference type="Proteomes" id="UP000263900"/>
    </source>
</evidence>
<name>A0A3B7MTS5_9BACT</name>
<keyword evidence="2" id="KW-0547">Nucleotide-binding</keyword>
<dbReference type="GO" id="GO:0006355">
    <property type="term" value="P:regulation of DNA-templated transcription"/>
    <property type="evidence" value="ECO:0007669"/>
    <property type="project" value="UniProtKB-ARBA"/>
</dbReference>
<dbReference type="KEGG" id="pseg:D3H65_27595"/>
<dbReference type="InterPro" id="IPR036390">
    <property type="entry name" value="WH_DNA-bd_sf"/>
</dbReference>
<evidence type="ECO:0000259" key="1">
    <source>
        <dbReference type="Pfam" id="PF01637"/>
    </source>
</evidence>
<dbReference type="SUPFAM" id="SSF52540">
    <property type="entry name" value="P-loop containing nucleoside triphosphate hydrolases"/>
    <property type="match status" value="1"/>
</dbReference>
<proteinExistence type="predicted"/>
<dbReference type="InterPro" id="IPR011991">
    <property type="entry name" value="ArsR-like_HTH"/>
</dbReference>
<dbReference type="SUPFAM" id="SSF46785">
    <property type="entry name" value="Winged helix' DNA-binding domain"/>
    <property type="match status" value="1"/>
</dbReference>
<dbReference type="InterPro" id="IPR036388">
    <property type="entry name" value="WH-like_DNA-bd_sf"/>
</dbReference>
<dbReference type="RefSeq" id="WP_119053394.1">
    <property type="nucleotide sequence ID" value="NZ_CP032157.1"/>
</dbReference>
<dbReference type="InterPro" id="IPR011579">
    <property type="entry name" value="ATPase_dom"/>
</dbReference>
<dbReference type="Gene3D" id="3.40.50.300">
    <property type="entry name" value="P-loop containing nucleotide triphosphate hydrolases"/>
    <property type="match status" value="1"/>
</dbReference>
<keyword evidence="3" id="KW-1185">Reference proteome</keyword>
<dbReference type="Proteomes" id="UP000263900">
    <property type="component" value="Chromosome"/>
</dbReference>
<keyword evidence="2" id="KW-0067">ATP-binding</keyword>
<dbReference type="AlphaFoldDB" id="A0A3B7MTS5"/>
<organism evidence="2 3">
    <name type="scientific">Paraflavitalea soli</name>
    <dbReference type="NCBI Taxonomy" id="2315862"/>
    <lineage>
        <taxon>Bacteria</taxon>
        <taxon>Pseudomonadati</taxon>
        <taxon>Bacteroidota</taxon>
        <taxon>Chitinophagia</taxon>
        <taxon>Chitinophagales</taxon>
        <taxon>Chitinophagaceae</taxon>
        <taxon>Paraflavitalea</taxon>
    </lineage>
</organism>
<dbReference type="OrthoDB" id="9813134at2"/>
<protein>
    <submittedName>
        <fullName evidence="2">ATP-binding protein</fullName>
    </submittedName>
</protein>
<dbReference type="Pfam" id="PF01637">
    <property type="entry name" value="ATPase_2"/>
    <property type="match status" value="1"/>
</dbReference>
<dbReference type="CDD" id="cd00090">
    <property type="entry name" value="HTH_ARSR"/>
    <property type="match status" value="1"/>
</dbReference>
<accession>A0A3B7MTS5</accession>
<dbReference type="Gene3D" id="1.10.10.10">
    <property type="entry name" value="Winged helix-like DNA-binding domain superfamily/Winged helix DNA-binding domain"/>
    <property type="match status" value="1"/>
</dbReference>
<dbReference type="PANTHER" id="PTHR34704:SF1">
    <property type="entry name" value="ATPASE"/>
    <property type="match status" value="1"/>
</dbReference>
<dbReference type="InterPro" id="IPR027417">
    <property type="entry name" value="P-loop_NTPase"/>
</dbReference>
<dbReference type="EMBL" id="CP032157">
    <property type="protein sequence ID" value="AXY77518.1"/>
    <property type="molecule type" value="Genomic_DNA"/>
</dbReference>
<dbReference type="GO" id="GO:0005524">
    <property type="term" value="F:ATP binding"/>
    <property type="evidence" value="ECO:0007669"/>
    <property type="project" value="UniProtKB-KW"/>
</dbReference>
<feature type="domain" description="ATPase" evidence="1">
    <location>
        <begin position="6"/>
        <end position="213"/>
    </location>
</feature>
<gene>
    <name evidence="2" type="ORF">D3H65_27595</name>
</gene>